<protein>
    <recommendedName>
        <fullName evidence="4">DUF4228 domain-containing protein</fullName>
    </recommendedName>
</protein>
<evidence type="ECO:0000256" key="1">
    <source>
        <dbReference type="SAM" id="MobiDB-lite"/>
    </source>
</evidence>
<comment type="caution">
    <text evidence="2">The sequence shown here is derived from an EMBL/GenBank/DDBJ whole genome shotgun (WGS) entry which is preliminary data.</text>
</comment>
<feature type="region of interest" description="Disordered" evidence="1">
    <location>
        <begin position="118"/>
        <end position="138"/>
    </location>
</feature>
<gene>
    <name evidence="2" type="ORF">E3N88_11674</name>
</gene>
<feature type="compositionally biased region" description="Low complexity" evidence="1">
    <location>
        <begin position="12"/>
        <end position="25"/>
    </location>
</feature>
<proteinExistence type="predicted"/>
<evidence type="ECO:0008006" key="4">
    <source>
        <dbReference type="Google" id="ProtNLM"/>
    </source>
</evidence>
<dbReference type="Proteomes" id="UP000326396">
    <property type="component" value="Linkage Group LG14"/>
</dbReference>
<dbReference type="PANTHER" id="PTHR33052">
    <property type="entry name" value="DUF4228 DOMAIN PROTEIN-RELATED"/>
    <property type="match status" value="1"/>
</dbReference>
<dbReference type="InterPro" id="IPR025322">
    <property type="entry name" value="PADRE_dom"/>
</dbReference>
<dbReference type="AlphaFoldDB" id="A0A5N6P6F0"/>
<accession>A0A5N6P6F0</accession>
<dbReference type="Pfam" id="PF14009">
    <property type="entry name" value="PADRE"/>
    <property type="match status" value="1"/>
</dbReference>
<evidence type="ECO:0000313" key="3">
    <source>
        <dbReference type="Proteomes" id="UP000326396"/>
    </source>
</evidence>
<sequence>MGGCFSTSTSTSVAGDSVSNSNSSSSCCALVISSTGELRPYSAPAFVSDVVQNETEGYFVCNSDSLCYDQHISPLDAHQQLHIGQIYFVLPLSRLRYPLTASEMAALAVKASVALNSKSKSKSKSTSKGGKNDRSKITPFVIVNDKEEGKSGSEIIKYDENHQRVSRSGSIRRRKMTMRSRLSFRLRLSTIYETDHSHSHSHSHNN</sequence>
<evidence type="ECO:0000313" key="2">
    <source>
        <dbReference type="EMBL" id="KAD5960202.1"/>
    </source>
</evidence>
<dbReference type="OrthoDB" id="693945at2759"/>
<feature type="compositionally biased region" description="Polar residues" evidence="1">
    <location>
        <begin position="1"/>
        <end position="11"/>
    </location>
</feature>
<organism evidence="2 3">
    <name type="scientific">Mikania micrantha</name>
    <name type="common">bitter vine</name>
    <dbReference type="NCBI Taxonomy" id="192012"/>
    <lineage>
        <taxon>Eukaryota</taxon>
        <taxon>Viridiplantae</taxon>
        <taxon>Streptophyta</taxon>
        <taxon>Embryophyta</taxon>
        <taxon>Tracheophyta</taxon>
        <taxon>Spermatophyta</taxon>
        <taxon>Magnoliopsida</taxon>
        <taxon>eudicotyledons</taxon>
        <taxon>Gunneridae</taxon>
        <taxon>Pentapetalae</taxon>
        <taxon>asterids</taxon>
        <taxon>campanulids</taxon>
        <taxon>Asterales</taxon>
        <taxon>Asteraceae</taxon>
        <taxon>Asteroideae</taxon>
        <taxon>Heliantheae alliance</taxon>
        <taxon>Eupatorieae</taxon>
        <taxon>Mikania</taxon>
    </lineage>
</organism>
<reference evidence="2 3" key="1">
    <citation type="submission" date="2019-05" db="EMBL/GenBank/DDBJ databases">
        <title>Mikania micrantha, genome provides insights into the molecular mechanism of rapid growth.</title>
        <authorList>
            <person name="Liu B."/>
        </authorList>
    </citation>
    <scope>NUCLEOTIDE SEQUENCE [LARGE SCALE GENOMIC DNA]</scope>
    <source>
        <strain evidence="2">NLD-2019</strain>
        <tissue evidence="2">Leaf</tissue>
    </source>
</reference>
<feature type="region of interest" description="Disordered" evidence="1">
    <location>
        <begin position="1"/>
        <end position="25"/>
    </location>
</feature>
<keyword evidence="3" id="KW-1185">Reference proteome</keyword>
<dbReference type="EMBL" id="SZYD01000006">
    <property type="protein sequence ID" value="KAD5960202.1"/>
    <property type="molecule type" value="Genomic_DNA"/>
</dbReference>
<name>A0A5N6P6F0_9ASTR</name>